<dbReference type="InterPro" id="IPR039062">
    <property type="entry name" value="SPAT1"/>
</dbReference>
<feature type="non-terminal residue" evidence="2">
    <location>
        <position position="116"/>
    </location>
</feature>
<proteinExistence type="predicted"/>
<evidence type="ECO:0000313" key="2">
    <source>
        <dbReference type="EMBL" id="CAI8038187.1"/>
    </source>
</evidence>
<feature type="compositionally biased region" description="Polar residues" evidence="1">
    <location>
        <begin position="74"/>
        <end position="84"/>
    </location>
</feature>
<keyword evidence="3" id="KW-1185">Reference proteome</keyword>
<evidence type="ECO:0000313" key="3">
    <source>
        <dbReference type="Proteomes" id="UP001174909"/>
    </source>
</evidence>
<reference evidence="2" key="1">
    <citation type="submission" date="2023-03" db="EMBL/GenBank/DDBJ databases">
        <authorList>
            <person name="Steffen K."/>
            <person name="Cardenas P."/>
        </authorList>
    </citation>
    <scope>NUCLEOTIDE SEQUENCE</scope>
</reference>
<accession>A0AA35X577</accession>
<dbReference type="EMBL" id="CASHTH010002982">
    <property type="protein sequence ID" value="CAI8038187.1"/>
    <property type="molecule type" value="Genomic_DNA"/>
</dbReference>
<organism evidence="2 3">
    <name type="scientific">Geodia barretti</name>
    <name type="common">Barrett's horny sponge</name>
    <dbReference type="NCBI Taxonomy" id="519541"/>
    <lineage>
        <taxon>Eukaryota</taxon>
        <taxon>Metazoa</taxon>
        <taxon>Porifera</taxon>
        <taxon>Demospongiae</taxon>
        <taxon>Heteroscleromorpha</taxon>
        <taxon>Tetractinellida</taxon>
        <taxon>Astrophorina</taxon>
        <taxon>Geodiidae</taxon>
        <taxon>Geodia</taxon>
    </lineage>
</organism>
<evidence type="ECO:0000256" key="1">
    <source>
        <dbReference type="SAM" id="MobiDB-lite"/>
    </source>
</evidence>
<gene>
    <name evidence="2" type="ORF">GBAR_LOCUS21294</name>
</gene>
<feature type="region of interest" description="Disordered" evidence="1">
    <location>
        <begin position="58"/>
        <end position="116"/>
    </location>
</feature>
<dbReference type="AlphaFoldDB" id="A0AA35X577"/>
<comment type="caution">
    <text evidence="2">The sequence shown here is derived from an EMBL/GenBank/DDBJ whole genome shotgun (WGS) entry which is preliminary data.</text>
</comment>
<dbReference type="PANTHER" id="PTHR14421:SF3">
    <property type="entry name" value="SPERMATOGENESIS-ASSOCIATED PROTEIN 1"/>
    <property type="match status" value="1"/>
</dbReference>
<dbReference type="PANTHER" id="PTHR14421">
    <property type="entry name" value="SPERMATOGENESIS-ASSOCIATED PROTEIN 1"/>
    <property type="match status" value="1"/>
</dbReference>
<name>A0AA35X577_GEOBA</name>
<protein>
    <submittedName>
        <fullName evidence="2">Uncharacterized protein</fullName>
    </submittedName>
</protein>
<sequence length="116" mass="12545">MPGSYIFLRCVGRYLCTVSRQQELSLSPKLFVPPLAACPEIYLLNASLTERAHDALSTLSPTHLPPAPEHHLPTHTSQTASVSHHTGHCLTPSIHPSHTAPTSQHTVTQLSPTPTS</sequence>
<feature type="compositionally biased region" description="Polar residues" evidence="1">
    <location>
        <begin position="94"/>
        <end position="116"/>
    </location>
</feature>
<dbReference type="Proteomes" id="UP001174909">
    <property type="component" value="Unassembled WGS sequence"/>
</dbReference>